<keyword evidence="7" id="KW-1185">Reference proteome</keyword>
<evidence type="ECO:0000313" key="6">
    <source>
        <dbReference type="EMBL" id="THV18299.1"/>
    </source>
</evidence>
<dbReference type="SUPFAM" id="SSF51735">
    <property type="entry name" value="NAD(P)-binding Rossmann-fold domains"/>
    <property type="match status" value="1"/>
</dbReference>
<dbReference type="EMBL" id="STGW01000001">
    <property type="protein sequence ID" value="THV18299.1"/>
    <property type="molecule type" value="Genomic_DNA"/>
</dbReference>
<feature type="domain" description="Alcohol dehydrogenase-like N-terminal" evidence="5">
    <location>
        <begin position="75"/>
        <end position="172"/>
    </location>
</feature>
<dbReference type="Pfam" id="PF08240">
    <property type="entry name" value="ADH_N"/>
    <property type="match status" value="1"/>
</dbReference>
<reference evidence="6 7" key="1">
    <citation type="journal article" date="2009" name="Int. J. Syst. Evol. Microbiol.">
        <title>Nocardioides caeni sp. nov., isolated from wastewater.</title>
        <authorList>
            <person name="Yoon J.H."/>
            <person name="Kang S.J."/>
            <person name="Park S."/>
            <person name="Kim W."/>
            <person name="Oh T.K."/>
        </authorList>
    </citation>
    <scope>NUCLEOTIDE SEQUENCE [LARGE SCALE GENOMIC DNA]</scope>
    <source>
        <strain evidence="6 7">DSM 23134</strain>
    </source>
</reference>
<keyword evidence="3" id="KW-0862">Zinc</keyword>
<sequence length="388" mass="40937">MRELTFVRTGHLEWRERPDPAISEPTDALVRPFVASRCDGDCLPLHRSVSRPMQAGLKLGLIDPVVASIVGHVPFQGPFAIGHECVAQVTAVGSGVTGLAVGDVVVVPWAVSCGTCEACQLGLTAKCSTMSADSPGRELAAFGFGPASGAWGGMVADALRIPFADHMLVKVPEGVDPLRVAAASDNLADAWRSVVPPLRQRPGGRVLVIGGGGQSIGLYAAGLAVAHGASVVDYLDDRDSRLEVAESFGARVHRVDKARRKSVLPALPGRYDVAVEASSHPQGLRDALRSLRPGGICTGTGYYLSPGTKLPVMDMYATSATLQVGVSHVRPVLPELLDFIATTGFEAERVTSLVADWDDAPEAYQAHTTKLVLHRPPLGTIPQPERDS</sequence>
<comment type="caution">
    <text evidence="6">The sequence shown here is derived from an EMBL/GenBank/DDBJ whole genome shotgun (WGS) entry which is preliminary data.</text>
</comment>
<dbReference type="GO" id="GO:0046872">
    <property type="term" value="F:metal ion binding"/>
    <property type="evidence" value="ECO:0007669"/>
    <property type="project" value="UniProtKB-KW"/>
</dbReference>
<evidence type="ECO:0000256" key="2">
    <source>
        <dbReference type="ARBA" id="ARBA00022723"/>
    </source>
</evidence>
<dbReference type="OrthoDB" id="241504at2"/>
<evidence type="ECO:0000259" key="4">
    <source>
        <dbReference type="Pfam" id="PF00107"/>
    </source>
</evidence>
<protein>
    <submittedName>
        <fullName evidence="6">Zinc-binding alcohol dehydrogenase</fullName>
    </submittedName>
</protein>
<keyword evidence="2" id="KW-0479">Metal-binding</keyword>
<evidence type="ECO:0000256" key="3">
    <source>
        <dbReference type="ARBA" id="ARBA00022833"/>
    </source>
</evidence>
<comment type="cofactor">
    <cofactor evidence="1">
        <name>Zn(2+)</name>
        <dbReference type="ChEBI" id="CHEBI:29105"/>
    </cofactor>
</comment>
<dbReference type="Gene3D" id="3.90.180.10">
    <property type="entry name" value="Medium-chain alcohol dehydrogenases, catalytic domain"/>
    <property type="match status" value="1"/>
</dbReference>
<dbReference type="SUPFAM" id="SSF50129">
    <property type="entry name" value="GroES-like"/>
    <property type="match status" value="1"/>
</dbReference>
<dbReference type="PANTHER" id="PTHR42813:SF7">
    <property type="entry name" value="ALCOHOL DEHYDROGENASE (ZN-DEPENDENT)-RELATED"/>
    <property type="match status" value="1"/>
</dbReference>
<accession>A0A4S8NSM0</accession>
<gene>
    <name evidence="6" type="ORF">E9934_01290</name>
</gene>
<organism evidence="6 7">
    <name type="scientific">Nocardioides caeni</name>
    <dbReference type="NCBI Taxonomy" id="574700"/>
    <lineage>
        <taxon>Bacteria</taxon>
        <taxon>Bacillati</taxon>
        <taxon>Actinomycetota</taxon>
        <taxon>Actinomycetes</taxon>
        <taxon>Propionibacteriales</taxon>
        <taxon>Nocardioidaceae</taxon>
        <taxon>Nocardioides</taxon>
    </lineage>
</organism>
<proteinExistence type="predicted"/>
<name>A0A4S8NSM0_9ACTN</name>
<dbReference type="RefSeq" id="WP_136561014.1">
    <property type="nucleotide sequence ID" value="NZ_BAABLS010000002.1"/>
</dbReference>
<dbReference type="Gene3D" id="3.40.50.720">
    <property type="entry name" value="NAD(P)-binding Rossmann-like Domain"/>
    <property type="match status" value="1"/>
</dbReference>
<evidence type="ECO:0000259" key="5">
    <source>
        <dbReference type="Pfam" id="PF08240"/>
    </source>
</evidence>
<feature type="domain" description="Alcohol dehydrogenase-like C-terminal" evidence="4">
    <location>
        <begin position="216"/>
        <end position="341"/>
    </location>
</feature>
<evidence type="ECO:0000313" key="7">
    <source>
        <dbReference type="Proteomes" id="UP000307087"/>
    </source>
</evidence>
<evidence type="ECO:0000256" key="1">
    <source>
        <dbReference type="ARBA" id="ARBA00001947"/>
    </source>
</evidence>
<dbReference type="InterPro" id="IPR013149">
    <property type="entry name" value="ADH-like_C"/>
</dbReference>
<dbReference type="InterPro" id="IPR036291">
    <property type="entry name" value="NAD(P)-bd_dom_sf"/>
</dbReference>
<dbReference type="Pfam" id="PF00107">
    <property type="entry name" value="ADH_zinc_N"/>
    <property type="match status" value="1"/>
</dbReference>
<dbReference type="PANTHER" id="PTHR42813">
    <property type="entry name" value="ZINC-TYPE ALCOHOL DEHYDROGENASE-LIKE"/>
    <property type="match status" value="1"/>
</dbReference>
<dbReference type="InterPro" id="IPR013154">
    <property type="entry name" value="ADH-like_N"/>
</dbReference>
<dbReference type="AlphaFoldDB" id="A0A4S8NSM0"/>
<dbReference type="Proteomes" id="UP000307087">
    <property type="component" value="Unassembled WGS sequence"/>
</dbReference>
<dbReference type="InterPro" id="IPR011032">
    <property type="entry name" value="GroES-like_sf"/>
</dbReference>